<proteinExistence type="predicted"/>
<sequence length="98" mass="10834">MPVHKGRKPKKTSTKKSMKVLNKRASKNAKQVTKANRARATHQGVIKNSKGVIQRTKSGKAKNVFIGDKPHVAGKSKKTKATTKVGRKANKRASKRKY</sequence>
<comment type="caution">
    <text evidence="2">The sequence shown here is derived from an EMBL/GenBank/DDBJ whole genome shotgun (WGS) entry which is preliminary data.</text>
</comment>
<gene>
    <name evidence="2" type="ORF">LCGC14_1101440</name>
</gene>
<name>A0A0F9QFI1_9ZZZZ</name>
<evidence type="ECO:0000313" key="2">
    <source>
        <dbReference type="EMBL" id="KKN04048.1"/>
    </source>
</evidence>
<dbReference type="AlphaFoldDB" id="A0A0F9QFI1"/>
<accession>A0A0F9QFI1</accession>
<reference evidence="2" key="1">
    <citation type="journal article" date="2015" name="Nature">
        <title>Complex archaea that bridge the gap between prokaryotes and eukaryotes.</title>
        <authorList>
            <person name="Spang A."/>
            <person name="Saw J.H."/>
            <person name="Jorgensen S.L."/>
            <person name="Zaremba-Niedzwiedzka K."/>
            <person name="Martijn J."/>
            <person name="Lind A.E."/>
            <person name="van Eijk R."/>
            <person name="Schleper C."/>
            <person name="Guy L."/>
            <person name="Ettema T.J."/>
        </authorList>
    </citation>
    <scope>NUCLEOTIDE SEQUENCE</scope>
</reference>
<dbReference type="EMBL" id="LAZR01004965">
    <property type="protein sequence ID" value="KKN04048.1"/>
    <property type="molecule type" value="Genomic_DNA"/>
</dbReference>
<feature type="compositionally biased region" description="Basic residues" evidence="1">
    <location>
        <begin position="1"/>
        <end position="27"/>
    </location>
</feature>
<organism evidence="2">
    <name type="scientific">marine sediment metagenome</name>
    <dbReference type="NCBI Taxonomy" id="412755"/>
    <lineage>
        <taxon>unclassified sequences</taxon>
        <taxon>metagenomes</taxon>
        <taxon>ecological metagenomes</taxon>
    </lineage>
</organism>
<feature type="compositionally biased region" description="Basic residues" evidence="1">
    <location>
        <begin position="72"/>
        <end position="98"/>
    </location>
</feature>
<feature type="region of interest" description="Disordered" evidence="1">
    <location>
        <begin position="1"/>
        <end position="41"/>
    </location>
</feature>
<evidence type="ECO:0000256" key="1">
    <source>
        <dbReference type="SAM" id="MobiDB-lite"/>
    </source>
</evidence>
<protein>
    <submittedName>
        <fullName evidence="2">Uncharacterized protein</fullName>
    </submittedName>
</protein>
<feature type="region of interest" description="Disordered" evidence="1">
    <location>
        <begin position="71"/>
        <end position="98"/>
    </location>
</feature>